<organism evidence="2 3">
    <name type="scientific">Neisseria elongata subsp. nitroreducens</name>
    <dbReference type="NCBI Taxonomy" id="90367"/>
    <lineage>
        <taxon>Bacteria</taxon>
        <taxon>Pseudomonadati</taxon>
        <taxon>Pseudomonadota</taxon>
        <taxon>Betaproteobacteria</taxon>
        <taxon>Neisseriales</taxon>
        <taxon>Neisseriaceae</taxon>
        <taxon>Neisseria</taxon>
    </lineage>
</organism>
<dbReference type="Proteomes" id="UP000708805">
    <property type="component" value="Unassembled WGS sequence"/>
</dbReference>
<feature type="chain" id="PRO_5040768891" evidence="1">
    <location>
        <begin position="22"/>
        <end position="144"/>
    </location>
</feature>
<evidence type="ECO:0000256" key="1">
    <source>
        <dbReference type="SAM" id="SignalP"/>
    </source>
</evidence>
<feature type="signal peptide" evidence="1">
    <location>
        <begin position="1"/>
        <end position="21"/>
    </location>
</feature>
<reference evidence="2" key="1">
    <citation type="submission" date="2021-04" db="EMBL/GenBank/DDBJ databases">
        <title>Genomic characterization of endocarditis-associated Neisseria elongata subsp. nitroreducens.</title>
        <authorList>
            <person name="Schorner M."/>
            <person name="Passarelli-Araujo H."/>
            <person name="Scheffer M."/>
            <person name="Barazzetti F."/>
            <person name="Martins J."/>
            <person name="Machado H."/>
            <person name="Palmeiro J."/>
            <person name="Bazzo M."/>
        </authorList>
    </citation>
    <scope>NUCLEOTIDE SEQUENCE</scope>
    <source>
        <strain evidence="2">Nel_M001</strain>
    </source>
</reference>
<evidence type="ECO:0000313" key="3">
    <source>
        <dbReference type="Proteomes" id="UP000708805"/>
    </source>
</evidence>
<dbReference type="AlphaFoldDB" id="A0A9X1CRW4"/>
<accession>A0A9X1CRW4</accession>
<proteinExistence type="predicted"/>
<name>A0A9X1CRW4_NEIEL</name>
<sequence length="144" mass="15903">MTKTLLIALSLLAAAPMAATAAPLDSSDQGEYVLLDKDENPTPMQMQFVLKGKQWIMNGREGGGQWQPVCQGTGECRLVASSAGEVSRWKKNLPDSWQPHNFGCINNKAFAFCRVDHATDPNRKGYWWFGLVDGKVVPLPVNRL</sequence>
<keyword evidence="1" id="KW-0732">Signal</keyword>
<dbReference type="RefSeq" id="WP_214037683.1">
    <property type="nucleotide sequence ID" value="NZ_JAGJWT010000003.1"/>
</dbReference>
<protein>
    <submittedName>
        <fullName evidence="2">Uncharacterized protein</fullName>
    </submittedName>
</protein>
<dbReference type="EMBL" id="JAGJWT010000003">
    <property type="protein sequence ID" value="MBS9340307.1"/>
    <property type="molecule type" value="Genomic_DNA"/>
</dbReference>
<comment type="caution">
    <text evidence="2">The sequence shown here is derived from an EMBL/GenBank/DDBJ whole genome shotgun (WGS) entry which is preliminary data.</text>
</comment>
<gene>
    <name evidence="2" type="ORF">J8641_05660</name>
</gene>
<evidence type="ECO:0000313" key="2">
    <source>
        <dbReference type="EMBL" id="MBS9340307.1"/>
    </source>
</evidence>